<gene>
    <name evidence="2" type="ORF">COX05_01070</name>
</gene>
<dbReference type="InterPro" id="IPR038008">
    <property type="entry name" value="Jag_KH"/>
</dbReference>
<sequence length="167" mass="18694">MPKLSRHNNMDLKTIQELQGKVEEILQLMGVSYITPEVSFGDSEAVSVELTVSEDSEEGAGIIIGNHGETLLALEYIVALILNSGSEGEWRRVEVDIDGYRKRREQELSELAHRMAQKALESHQEIHLKPMSPADRRIVHTNLSKITGITTESDGQGRSRHIVIKPE</sequence>
<dbReference type="Pfam" id="PF01424">
    <property type="entry name" value="R3H"/>
    <property type="match status" value="1"/>
</dbReference>
<dbReference type="PANTHER" id="PTHR35800:SF1">
    <property type="entry name" value="RNA-BINDING PROTEIN KHPB"/>
    <property type="match status" value="1"/>
</dbReference>
<accession>A0A2H0BGW2</accession>
<dbReference type="InterPro" id="IPR036867">
    <property type="entry name" value="R3H_dom_sf"/>
</dbReference>
<reference evidence="2 3" key="1">
    <citation type="submission" date="2017-09" db="EMBL/GenBank/DDBJ databases">
        <title>Depth-based differentiation of microbial function through sediment-hosted aquifers and enrichment of novel symbionts in the deep terrestrial subsurface.</title>
        <authorList>
            <person name="Probst A.J."/>
            <person name="Ladd B."/>
            <person name="Jarett J.K."/>
            <person name="Geller-Mcgrath D.E."/>
            <person name="Sieber C.M."/>
            <person name="Emerson J.B."/>
            <person name="Anantharaman K."/>
            <person name="Thomas B.C."/>
            <person name="Malmstrom R."/>
            <person name="Stieglmeier M."/>
            <person name="Klingl A."/>
            <person name="Woyke T."/>
            <person name="Ryan C.M."/>
            <person name="Banfield J.F."/>
        </authorList>
    </citation>
    <scope>NUCLEOTIDE SEQUENCE [LARGE SCALE GENOMIC DNA]</scope>
    <source>
        <strain evidence="2">CG22_combo_CG10-13_8_21_14_all_39_12</strain>
    </source>
</reference>
<dbReference type="Gene3D" id="3.30.1370.50">
    <property type="entry name" value="R3H-like domain"/>
    <property type="match status" value="1"/>
</dbReference>
<name>A0A2H0BGW2_UNCKA</name>
<dbReference type="SUPFAM" id="SSF82708">
    <property type="entry name" value="R3H domain"/>
    <property type="match status" value="1"/>
</dbReference>
<dbReference type="CDD" id="cd02414">
    <property type="entry name" value="KH-II_Jag"/>
    <property type="match status" value="1"/>
</dbReference>
<dbReference type="EMBL" id="PCSU01000014">
    <property type="protein sequence ID" value="PIP56809.1"/>
    <property type="molecule type" value="Genomic_DNA"/>
</dbReference>
<dbReference type="GO" id="GO:0003723">
    <property type="term" value="F:RNA binding"/>
    <property type="evidence" value="ECO:0007669"/>
    <property type="project" value="InterPro"/>
</dbReference>
<dbReference type="SMART" id="SM00393">
    <property type="entry name" value="R3H"/>
    <property type="match status" value="1"/>
</dbReference>
<proteinExistence type="predicted"/>
<dbReference type="InterPro" id="IPR034079">
    <property type="entry name" value="R3H_KhpB"/>
</dbReference>
<dbReference type="Proteomes" id="UP000228495">
    <property type="component" value="Unassembled WGS sequence"/>
</dbReference>
<evidence type="ECO:0000313" key="3">
    <source>
        <dbReference type="Proteomes" id="UP000228495"/>
    </source>
</evidence>
<comment type="caution">
    <text evidence="2">The sequence shown here is derived from an EMBL/GenBank/DDBJ whole genome shotgun (WGS) entry which is preliminary data.</text>
</comment>
<evidence type="ECO:0000259" key="1">
    <source>
        <dbReference type="PROSITE" id="PS51061"/>
    </source>
</evidence>
<protein>
    <recommendedName>
        <fullName evidence="1">R3H domain-containing protein</fullName>
    </recommendedName>
</protein>
<organism evidence="2 3">
    <name type="scientific">candidate division WWE3 bacterium CG22_combo_CG10-13_8_21_14_all_39_12</name>
    <dbReference type="NCBI Taxonomy" id="1975094"/>
    <lineage>
        <taxon>Bacteria</taxon>
        <taxon>Katanobacteria</taxon>
    </lineage>
</organism>
<evidence type="ECO:0000313" key="2">
    <source>
        <dbReference type="EMBL" id="PIP56809.1"/>
    </source>
</evidence>
<dbReference type="PROSITE" id="PS51061">
    <property type="entry name" value="R3H"/>
    <property type="match status" value="1"/>
</dbReference>
<dbReference type="InterPro" id="IPR015946">
    <property type="entry name" value="KH_dom-like_a/b"/>
</dbReference>
<dbReference type="CDD" id="cd02644">
    <property type="entry name" value="R3H_jag"/>
    <property type="match status" value="1"/>
</dbReference>
<dbReference type="PANTHER" id="PTHR35800">
    <property type="entry name" value="PROTEIN JAG"/>
    <property type="match status" value="1"/>
</dbReference>
<dbReference type="Gene3D" id="3.30.300.20">
    <property type="match status" value="1"/>
</dbReference>
<feature type="domain" description="R3H" evidence="1">
    <location>
        <begin position="102"/>
        <end position="167"/>
    </location>
</feature>
<dbReference type="InterPro" id="IPR039247">
    <property type="entry name" value="KhpB"/>
</dbReference>
<dbReference type="InterPro" id="IPR001374">
    <property type="entry name" value="R3H_dom"/>
</dbReference>
<dbReference type="AlphaFoldDB" id="A0A2H0BGW2"/>